<evidence type="ECO:0000256" key="2">
    <source>
        <dbReference type="ARBA" id="ARBA00023136"/>
    </source>
</evidence>
<dbReference type="Pfam" id="PF00691">
    <property type="entry name" value="OmpA"/>
    <property type="match status" value="1"/>
</dbReference>
<accession>A0ABQ4Q800</accession>
<comment type="subcellular location">
    <subcellularLocation>
        <location evidence="1">Cell outer membrane</location>
    </subcellularLocation>
</comment>
<dbReference type="InterPro" id="IPR006665">
    <property type="entry name" value="OmpA-like"/>
</dbReference>
<keyword evidence="6" id="KW-1185">Reference proteome</keyword>
<dbReference type="PRINTS" id="PR01021">
    <property type="entry name" value="OMPADOMAIN"/>
</dbReference>
<dbReference type="SUPFAM" id="SSF103088">
    <property type="entry name" value="OmpA-like"/>
    <property type="match status" value="1"/>
</dbReference>
<keyword evidence="2 3" id="KW-0472">Membrane</keyword>
<evidence type="ECO:0000313" key="6">
    <source>
        <dbReference type="Proteomes" id="UP000887222"/>
    </source>
</evidence>
<comment type="caution">
    <text evidence="5">The sequence shown here is derived from an EMBL/GenBank/DDBJ whole genome shotgun (WGS) entry which is preliminary data.</text>
</comment>
<organism evidence="5 6">
    <name type="scientific">Noviherbaspirillum aridicola</name>
    <dbReference type="NCBI Taxonomy" id="2849687"/>
    <lineage>
        <taxon>Bacteria</taxon>
        <taxon>Pseudomonadati</taxon>
        <taxon>Pseudomonadota</taxon>
        <taxon>Betaproteobacteria</taxon>
        <taxon>Burkholderiales</taxon>
        <taxon>Oxalobacteraceae</taxon>
        <taxon>Noviherbaspirillum</taxon>
    </lineage>
</organism>
<feature type="domain" description="OmpA-like" evidence="4">
    <location>
        <begin position="78"/>
        <end position="202"/>
    </location>
</feature>
<dbReference type="PROSITE" id="PS51123">
    <property type="entry name" value="OMPA_2"/>
    <property type="match status" value="1"/>
</dbReference>
<reference evidence="5 6" key="1">
    <citation type="journal article" date="2022" name="Int. J. Syst. Evol. Microbiol.">
        <title>Noviherbaspirillum aridicola sp. nov., isolated from an arid soil in Pakistan.</title>
        <authorList>
            <person name="Khan I.U."/>
            <person name="Saqib M."/>
            <person name="Amin A."/>
            <person name="Hussain F."/>
            <person name="Li L."/>
            <person name="Liu Y.H."/>
            <person name="Fang B.Z."/>
            <person name="Ahmed I."/>
            <person name="Li W.J."/>
        </authorList>
    </citation>
    <scope>NUCLEOTIDE SEQUENCE [LARGE SCALE GENOMIC DNA]</scope>
    <source>
        <strain evidence="5 6">NCCP-691</strain>
    </source>
</reference>
<dbReference type="CDD" id="cd07185">
    <property type="entry name" value="OmpA_C-like"/>
    <property type="match status" value="1"/>
</dbReference>
<evidence type="ECO:0000313" key="5">
    <source>
        <dbReference type="EMBL" id="GIZ53171.1"/>
    </source>
</evidence>
<name>A0ABQ4Q800_9BURK</name>
<dbReference type="Gene3D" id="3.30.1330.60">
    <property type="entry name" value="OmpA-like domain"/>
    <property type="match status" value="1"/>
</dbReference>
<evidence type="ECO:0000256" key="1">
    <source>
        <dbReference type="ARBA" id="ARBA00004442"/>
    </source>
</evidence>
<dbReference type="Proteomes" id="UP000887222">
    <property type="component" value="Unassembled WGS sequence"/>
</dbReference>
<evidence type="ECO:0000256" key="3">
    <source>
        <dbReference type="PROSITE-ProRule" id="PRU00473"/>
    </source>
</evidence>
<dbReference type="InterPro" id="IPR050330">
    <property type="entry name" value="Bact_OuterMem_StrucFunc"/>
</dbReference>
<dbReference type="PANTHER" id="PTHR30329:SF17">
    <property type="entry name" value="LIPOPROTEIN YFIB-RELATED"/>
    <property type="match status" value="1"/>
</dbReference>
<dbReference type="PANTHER" id="PTHR30329">
    <property type="entry name" value="STATOR ELEMENT OF FLAGELLAR MOTOR COMPLEX"/>
    <property type="match status" value="1"/>
</dbReference>
<protein>
    <recommendedName>
        <fullName evidence="4">OmpA-like domain-containing protein</fullName>
    </recommendedName>
</protein>
<dbReference type="EMBL" id="BPMK01000015">
    <property type="protein sequence ID" value="GIZ53171.1"/>
    <property type="molecule type" value="Genomic_DNA"/>
</dbReference>
<sequence length="203" mass="20915">MTDIPARSPASAYLQDGRGIVARSGTGLCWRSGTWTPADAVPGCDGELLPPIANPIAPPLVTAPPAPAAPVPVAPVPCDFSYTLAGDGAFASGQASLNAAARARLDRELMPRLAECGKIAAILVTGHTDRLGKRAANQALSERRAAAVADYLKASGVTAPIERRGAGSSAEVQTCSARQPSAKLRQCLAPNRRVVIEVRGTSK</sequence>
<evidence type="ECO:0000259" key="4">
    <source>
        <dbReference type="PROSITE" id="PS51123"/>
    </source>
</evidence>
<dbReference type="InterPro" id="IPR006664">
    <property type="entry name" value="OMP_bac"/>
</dbReference>
<gene>
    <name evidence="5" type="ORF">NCCP691_31850</name>
</gene>
<dbReference type="InterPro" id="IPR036737">
    <property type="entry name" value="OmpA-like_sf"/>
</dbReference>
<proteinExistence type="predicted"/>